<dbReference type="Proteomes" id="UP001193734">
    <property type="component" value="Unassembled WGS sequence"/>
</dbReference>
<dbReference type="EMBL" id="JABKKE010000004">
    <property type="protein sequence ID" value="NPE13415.1"/>
    <property type="molecule type" value="Genomic_DNA"/>
</dbReference>
<reference evidence="1 2" key="1">
    <citation type="submission" date="2020-05" db="EMBL/GenBank/DDBJ databases">
        <title>Distinct polysaccharide utilization as determinants for interspecies competition between intestinal Prevotella spp.</title>
        <authorList>
            <person name="Galvez E.J.C."/>
            <person name="Iljazovic A."/>
            <person name="Strowig T."/>
        </authorList>
    </citation>
    <scope>NUCLEOTIDE SEQUENCE [LARGE SCALE GENOMIC DNA]</scope>
    <source>
        <strain evidence="1 2">PROD</strain>
    </source>
</reference>
<dbReference type="RefSeq" id="WP_172176501.1">
    <property type="nucleotide sequence ID" value="NZ_CASGIA010000021.1"/>
</dbReference>
<name>A0ABX2AUT0_9BACT</name>
<organism evidence="1 2">
    <name type="scientific">Xylanibacter rodentium</name>
    <dbReference type="NCBI Taxonomy" id="2736289"/>
    <lineage>
        <taxon>Bacteria</taxon>
        <taxon>Pseudomonadati</taxon>
        <taxon>Bacteroidota</taxon>
        <taxon>Bacteroidia</taxon>
        <taxon>Bacteroidales</taxon>
        <taxon>Prevotellaceae</taxon>
        <taxon>Xylanibacter</taxon>
    </lineage>
</organism>
<dbReference type="GeneID" id="82156841"/>
<keyword evidence="2" id="KW-1185">Reference proteome</keyword>
<comment type="caution">
    <text evidence="1">The sequence shown here is derived from an EMBL/GenBank/DDBJ whole genome shotgun (WGS) entry which is preliminary data.</text>
</comment>
<proteinExistence type="predicted"/>
<accession>A0ABX2AUT0</accession>
<gene>
    <name evidence="1" type="ORF">HPS55_03590</name>
</gene>
<evidence type="ECO:0000313" key="2">
    <source>
        <dbReference type="Proteomes" id="UP001193734"/>
    </source>
</evidence>
<evidence type="ECO:0000313" key="1">
    <source>
        <dbReference type="EMBL" id="NPE13415.1"/>
    </source>
</evidence>
<protein>
    <submittedName>
        <fullName evidence="1">Uncharacterized protein</fullName>
    </submittedName>
</protein>
<sequence>MKEMNQEMIVRCGKAIDSLDVLKSLCEKEADNLLKIIEVSSESGFSVSFFTDECKSELICVGNFNRAENGQSCYTLDFSETTL</sequence>